<accession>A0A1H3LN02</accession>
<dbReference type="SMART" id="SM00530">
    <property type="entry name" value="HTH_XRE"/>
    <property type="match status" value="1"/>
</dbReference>
<name>A0A1H3LN02_9FIRM</name>
<dbReference type="OrthoDB" id="9814553at2"/>
<dbReference type="Proteomes" id="UP000199230">
    <property type="component" value="Unassembled WGS sequence"/>
</dbReference>
<gene>
    <name evidence="3" type="ORF">SAMN05192546_103272</name>
</gene>
<dbReference type="CDD" id="cd02209">
    <property type="entry name" value="cupin_XRE_C"/>
    <property type="match status" value="1"/>
</dbReference>
<dbReference type="EMBL" id="FNPV01000003">
    <property type="protein sequence ID" value="SDY65225.1"/>
    <property type="molecule type" value="Genomic_DNA"/>
</dbReference>
<dbReference type="SUPFAM" id="SSF51182">
    <property type="entry name" value="RmlC-like cupins"/>
    <property type="match status" value="1"/>
</dbReference>
<dbReference type="RefSeq" id="WP_093312065.1">
    <property type="nucleotide sequence ID" value="NZ_FNPV01000003.1"/>
</dbReference>
<reference evidence="3 4" key="1">
    <citation type="submission" date="2016-10" db="EMBL/GenBank/DDBJ databases">
        <authorList>
            <person name="de Groot N.N."/>
        </authorList>
    </citation>
    <scope>NUCLEOTIDE SEQUENCE [LARGE SCALE GENOMIC DNA]</scope>
    <source>
        <strain evidence="3 4">APO</strain>
    </source>
</reference>
<dbReference type="Pfam" id="PF01381">
    <property type="entry name" value="HTH_3"/>
    <property type="match status" value="1"/>
</dbReference>
<evidence type="ECO:0000259" key="2">
    <source>
        <dbReference type="PROSITE" id="PS50943"/>
    </source>
</evidence>
<feature type="domain" description="HTH cro/C1-type" evidence="2">
    <location>
        <begin position="8"/>
        <end position="62"/>
    </location>
</feature>
<dbReference type="PANTHER" id="PTHR46797">
    <property type="entry name" value="HTH-TYPE TRANSCRIPTIONAL REGULATOR"/>
    <property type="match status" value="1"/>
</dbReference>
<protein>
    <submittedName>
        <fullName evidence="3">Cupin domain protein</fullName>
    </submittedName>
</protein>
<keyword evidence="1" id="KW-0238">DNA-binding</keyword>
<sequence length="180" mass="20614">MQEVSKKIREIRKERGLTLKELSERTGFSISFLSQVERETSSIAITSLKKIADSLHVSITTFFKAYDNEHFLVTKEDQKSFLIEGSTTEYIRLSGTFQDRVLESLMVTLQPEEKHGHRFSHQGEEFLYVLEGAVVVSIDGDDYTVYAGDSIHYPSGKPHVWKNPLEEKTRFLCILTPVIL</sequence>
<dbReference type="InterPro" id="IPR014710">
    <property type="entry name" value="RmlC-like_jellyroll"/>
</dbReference>
<dbReference type="GO" id="GO:0005829">
    <property type="term" value="C:cytosol"/>
    <property type="evidence" value="ECO:0007669"/>
    <property type="project" value="TreeGrafter"/>
</dbReference>
<dbReference type="InterPro" id="IPR010982">
    <property type="entry name" value="Lambda_DNA-bd_dom_sf"/>
</dbReference>
<dbReference type="Pfam" id="PF07883">
    <property type="entry name" value="Cupin_2"/>
    <property type="match status" value="1"/>
</dbReference>
<dbReference type="Gene3D" id="1.10.260.40">
    <property type="entry name" value="lambda repressor-like DNA-binding domains"/>
    <property type="match status" value="1"/>
</dbReference>
<dbReference type="PANTHER" id="PTHR46797:SF25">
    <property type="entry name" value="TRANSCRIPTIONAL REGULATOR"/>
    <property type="match status" value="1"/>
</dbReference>
<dbReference type="InterPro" id="IPR013096">
    <property type="entry name" value="Cupin_2"/>
</dbReference>
<organism evidence="3 4">
    <name type="scientific">Tindallia californiensis</name>
    <dbReference type="NCBI Taxonomy" id="159292"/>
    <lineage>
        <taxon>Bacteria</taxon>
        <taxon>Bacillati</taxon>
        <taxon>Bacillota</taxon>
        <taxon>Clostridia</taxon>
        <taxon>Peptostreptococcales</taxon>
        <taxon>Tindalliaceae</taxon>
        <taxon>Tindallia</taxon>
    </lineage>
</organism>
<dbReference type="AlphaFoldDB" id="A0A1H3LN02"/>
<dbReference type="CDD" id="cd00093">
    <property type="entry name" value="HTH_XRE"/>
    <property type="match status" value="1"/>
</dbReference>
<evidence type="ECO:0000313" key="4">
    <source>
        <dbReference type="Proteomes" id="UP000199230"/>
    </source>
</evidence>
<dbReference type="InterPro" id="IPR050807">
    <property type="entry name" value="TransReg_Diox_bact_type"/>
</dbReference>
<dbReference type="PROSITE" id="PS50943">
    <property type="entry name" value="HTH_CROC1"/>
    <property type="match status" value="1"/>
</dbReference>
<evidence type="ECO:0000313" key="3">
    <source>
        <dbReference type="EMBL" id="SDY65225.1"/>
    </source>
</evidence>
<dbReference type="Gene3D" id="2.60.120.10">
    <property type="entry name" value="Jelly Rolls"/>
    <property type="match status" value="1"/>
</dbReference>
<keyword evidence="4" id="KW-1185">Reference proteome</keyword>
<dbReference type="InterPro" id="IPR001387">
    <property type="entry name" value="Cro/C1-type_HTH"/>
</dbReference>
<dbReference type="InterPro" id="IPR011051">
    <property type="entry name" value="RmlC_Cupin_sf"/>
</dbReference>
<dbReference type="SUPFAM" id="SSF47413">
    <property type="entry name" value="lambda repressor-like DNA-binding domains"/>
    <property type="match status" value="1"/>
</dbReference>
<dbReference type="STRING" id="159292.SAMN05192546_103272"/>
<dbReference type="GO" id="GO:0003700">
    <property type="term" value="F:DNA-binding transcription factor activity"/>
    <property type="evidence" value="ECO:0007669"/>
    <property type="project" value="TreeGrafter"/>
</dbReference>
<proteinExistence type="predicted"/>
<evidence type="ECO:0000256" key="1">
    <source>
        <dbReference type="ARBA" id="ARBA00023125"/>
    </source>
</evidence>
<dbReference type="GO" id="GO:0003677">
    <property type="term" value="F:DNA binding"/>
    <property type="evidence" value="ECO:0007669"/>
    <property type="project" value="UniProtKB-KW"/>
</dbReference>